<keyword evidence="2 3" id="KW-0450">Lipoyl</keyword>
<evidence type="ECO:0000256" key="3">
    <source>
        <dbReference type="HAMAP-Rule" id="MF_00272"/>
    </source>
</evidence>
<sequence length="124" mass="13347">MATLYYTEEHEWLAVEGNIATVGITDFAQQQLGDIVFVDLPEPGKEIEQGDEVVVIESVKAAGEIKSPVAGTVVAINEALADTPETVNEDPMGDGWFLKLHISNDIDLGKLLDEAGHQGLLEDS</sequence>
<dbReference type="PANTHER" id="PTHR11715:SF3">
    <property type="entry name" value="GLYCINE CLEAVAGE SYSTEM H PROTEIN-RELATED"/>
    <property type="match status" value="1"/>
</dbReference>
<keyword evidence="7" id="KW-1185">Reference proteome</keyword>
<evidence type="ECO:0000256" key="4">
    <source>
        <dbReference type="PIRSR" id="PIRSR617453-50"/>
    </source>
</evidence>
<dbReference type="SUPFAM" id="SSF51230">
    <property type="entry name" value="Single hybrid motif"/>
    <property type="match status" value="1"/>
</dbReference>
<name>A0A2N5XZ52_9GAMM</name>
<dbReference type="InterPro" id="IPR003016">
    <property type="entry name" value="2-oxoA_DH_lipoyl-BS"/>
</dbReference>
<dbReference type="InterPro" id="IPR002930">
    <property type="entry name" value="GCV_H"/>
</dbReference>
<comment type="subunit">
    <text evidence="3">The glycine cleavage system is composed of four proteins: P, T, L and H.</text>
</comment>
<comment type="cofactor">
    <cofactor evidence="3">
        <name>(R)-lipoate</name>
        <dbReference type="ChEBI" id="CHEBI:83088"/>
    </cofactor>
    <text evidence="3">Binds 1 lipoyl cofactor covalently.</text>
</comment>
<dbReference type="HAMAP" id="MF_00272">
    <property type="entry name" value="GcvH"/>
    <property type="match status" value="1"/>
</dbReference>
<dbReference type="InterPro" id="IPR011053">
    <property type="entry name" value="Single_hybrid_motif"/>
</dbReference>
<dbReference type="Pfam" id="PF01597">
    <property type="entry name" value="GCV_H"/>
    <property type="match status" value="1"/>
</dbReference>
<feature type="domain" description="Lipoyl-binding" evidence="5">
    <location>
        <begin position="19"/>
        <end position="101"/>
    </location>
</feature>
<dbReference type="NCBIfam" id="NF002270">
    <property type="entry name" value="PRK01202.1"/>
    <property type="match status" value="1"/>
</dbReference>
<dbReference type="AlphaFoldDB" id="A0A2N5XZ52"/>
<dbReference type="RefSeq" id="WP_101522423.1">
    <property type="nucleotide sequence ID" value="NZ_PKLZ01000013.1"/>
</dbReference>
<dbReference type="InterPro" id="IPR017453">
    <property type="entry name" value="GCV_H_sub"/>
</dbReference>
<proteinExistence type="inferred from homology"/>
<dbReference type="CDD" id="cd06848">
    <property type="entry name" value="GCS_H"/>
    <property type="match status" value="1"/>
</dbReference>
<feature type="modified residue" description="N6-lipoyllysine" evidence="3 4">
    <location>
        <position position="60"/>
    </location>
</feature>
<evidence type="ECO:0000259" key="5">
    <source>
        <dbReference type="PROSITE" id="PS50968"/>
    </source>
</evidence>
<dbReference type="PANTHER" id="PTHR11715">
    <property type="entry name" value="GLYCINE CLEAVAGE SYSTEM H PROTEIN"/>
    <property type="match status" value="1"/>
</dbReference>
<dbReference type="GO" id="GO:0019464">
    <property type="term" value="P:glycine decarboxylation via glycine cleavage system"/>
    <property type="evidence" value="ECO:0007669"/>
    <property type="project" value="UniProtKB-UniRule"/>
</dbReference>
<gene>
    <name evidence="3 6" type="primary">gcvH</name>
    <name evidence="6" type="ORF">CWI75_15410</name>
</gene>
<dbReference type="PROSITE" id="PS00189">
    <property type="entry name" value="LIPOYL"/>
    <property type="match status" value="1"/>
</dbReference>
<dbReference type="EMBL" id="PKLZ01000013">
    <property type="protein sequence ID" value="PLW81417.1"/>
    <property type="molecule type" value="Genomic_DNA"/>
</dbReference>
<accession>A0A2N5XZ52</accession>
<evidence type="ECO:0000313" key="6">
    <source>
        <dbReference type="EMBL" id="PLW81417.1"/>
    </source>
</evidence>
<dbReference type="GO" id="GO:0005960">
    <property type="term" value="C:glycine cleavage complex"/>
    <property type="evidence" value="ECO:0007669"/>
    <property type="project" value="InterPro"/>
</dbReference>
<comment type="caution">
    <text evidence="6">The sequence shown here is derived from an EMBL/GenBank/DDBJ whole genome shotgun (WGS) entry which is preliminary data.</text>
</comment>
<dbReference type="InterPro" id="IPR000089">
    <property type="entry name" value="Biotin_lipoyl"/>
</dbReference>
<organism evidence="6 7">
    <name type="scientific">Kineobactrum sediminis</name>
    <dbReference type="NCBI Taxonomy" id="1905677"/>
    <lineage>
        <taxon>Bacteria</taxon>
        <taxon>Pseudomonadati</taxon>
        <taxon>Pseudomonadota</taxon>
        <taxon>Gammaproteobacteria</taxon>
        <taxon>Cellvibrionales</taxon>
        <taxon>Halieaceae</taxon>
        <taxon>Kineobactrum</taxon>
    </lineage>
</organism>
<evidence type="ECO:0000313" key="7">
    <source>
        <dbReference type="Proteomes" id="UP000234845"/>
    </source>
</evidence>
<comment type="function">
    <text evidence="3">The glycine cleavage system catalyzes the degradation of glycine. The H protein shuttles the methylamine group of glycine from the P protein to the T protein.</text>
</comment>
<dbReference type="PROSITE" id="PS50968">
    <property type="entry name" value="BIOTINYL_LIPOYL"/>
    <property type="match status" value="1"/>
</dbReference>
<dbReference type="Proteomes" id="UP000234845">
    <property type="component" value="Unassembled WGS sequence"/>
</dbReference>
<dbReference type="Gene3D" id="2.40.50.100">
    <property type="match status" value="1"/>
</dbReference>
<evidence type="ECO:0000256" key="2">
    <source>
        <dbReference type="ARBA" id="ARBA00022823"/>
    </source>
</evidence>
<protein>
    <recommendedName>
        <fullName evidence="3">Glycine cleavage system H protein</fullName>
    </recommendedName>
</protein>
<reference evidence="7" key="1">
    <citation type="submission" date="2017-11" db="EMBL/GenBank/DDBJ databases">
        <title>The draft genome sequence of Chromatocurvus sp. F02.</title>
        <authorList>
            <person name="Du Z.-J."/>
            <person name="Chang Y.-Q."/>
        </authorList>
    </citation>
    <scope>NUCLEOTIDE SEQUENCE [LARGE SCALE GENOMIC DNA]</scope>
    <source>
        <strain evidence="7">F02</strain>
    </source>
</reference>
<dbReference type="GO" id="GO:0009249">
    <property type="term" value="P:protein lipoylation"/>
    <property type="evidence" value="ECO:0007669"/>
    <property type="project" value="TreeGrafter"/>
</dbReference>
<dbReference type="NCBIfam" id="TIGR00527">
    <property type="entry name" value="gcvH"/>
    <property type="match status" value="1"/>
</dbReference>
<dbReference type="OrthoDB" id="9796712at2"/>
<dbReference type="GO" id="GO:0005829">
    <property type="term" value="C:cytosol"/>
    <property type="evidence" value="ECO:0007669"/>
    <property type="project" value="TreeGrafter"/>
</dbReference>
<dbReference type="InterPro" id="IPR033753">
    <property type="entry name" value="GCV_H/Fam206"/>
</dbReference>
<evidence type="ECO:0000256" key="1">
    <source>
        <dbReference type="ARBA" id="ARBA00009249"/>
    </source>
</evidence>
<comment type="similarity">
    <text evidence="1 3">Belongs to the GcvH family.</text>
</comment>